<dbReference type="Proteomes" id="UP000319716">
    <property type="component" value="Unassembled WGS sequence"/>
</dbReference>
<organism evidence="9 10">
    <name type="scientific">Sporolactobacillus inulinus</name>
    <dbReference type="NCBI Taxonomy" id="2078"/>
    <lineage>
        <taxon>Bacteria</taxon>
        <taxon>Bacillati</taxon>
        <taxon>Bacillota</taxon>
        <taxon>Bacilli</taxon>
        <taxon>Bacillales</taxon>
        <taxon>Sporolactobacillaceae</taxon>
        <taxon>Sporolactobacillus</taxon>
    </lineage>
</organism>
<dbReference type="GO" id="GO:0005886">
    <property type="term" value="C:plasma membrane"/>
    <property type="evidence" value="ECO:0007669"/>
    <property type="project" value="UniProtKB-SubCell"/>
</dbReference>
<evidence type="ECO:0000256" key="6">
    <source>
        <dbReference type="ARBA" id="ARBA00023136"/>
    </source>
</evidence>
<evidence type="ECO:0000256" key="4">
    <source>
        <dbReference type="ARBA" id="ARBA00022801"/>
    </source>
</evidence>
<dbReference type="GO" id="GO:0016787">
    <property type="term" value="F:hydrolase activity"/>
    <property type="evidence" value="ECO:0007669"/>
    <property type="project" value="UniProtKB-KW"/>
</dbReference>
<dbReference type="Gene3D" id="1.20.144.10">
    <property type="entry name" value="Phosphatidic acid phosphatase type 2/haloperoxidase"/>
    <property type="match status" value="1"/>
</dbReference>
<keyword evidence="2" id="KW-1003">Cell membrane</keyword>
<reference evidence="9 10" key="1">
    <citation type="submission" date="2017-11" db="EMBL/GenBank/DDBJ databases">
        <title>Draft Genome Sequence of Sporolactobacillus inulinus NBRC 111894 Isolated from Koso, a Japanese Sugar-Vegetable Fermented Beverage.</title>
        <authorList>
            <person name="Chiou T.Y."/>
            <person name="Oshima K."/>
            <person name="Suda W."/>
            <person name="Hattori M."/>
            <person name="Takahashi T."/>
        </authorList>
    </citation>
    <scope>NUCLEOTIDE SEQUENCE [LARGE SCALE GENOMIC DNA]</scope>
    <source>
        <strain evidence="9 10">NBRC111894</strain>
    </source>
</reference>
<dbReference type="PANTHER" id="PTHR14969:SF62">
    <property type="entry name" value="DECAPRENYLPHOSPHORYL-5-PHOSPHORIBOSE PHOSPHATASE RV3807C-RELATED"/>
    <property type="match status" value="1"/>
</dbReference>
<dbReference type="InterPro" id="IPR036938">
    <property type="entry name" value="PAP2/HPO_sf"/>
</dbReference>
<feature type="transmembrane region" description="Helical" evidence="7">
    <location>
        <begin position="210"/>
        <end position="230"/>
    </location>
</feature>
<evidence type="ECO:0000313" key="9">
    <source>
        <dbReference type="EMBL" id="GAY75231.1"/>
    </source>
</evidence>
<gene>
    <name evidence="9" type="ORF">NBRC111894_785</name>
</gene>
<keyword evidence="3 7" id="KW-0812">Transmembrane</keyword>
<dbReference type="InterPro" id="IPR000326">
    <property type="entry name" value="PAP2/HPO"/>
</dbReference>
<keyword evidence="5 7" id="KW-1133">Transmembrane helix</keyword>
<accession>A0A4Y1Z8M3</accession>
<name>A0A4Y1Z8M3_9BACL</name>
<feature type="transmembrane region" description="Helical" evidence="7">
    <location>
        <begin position="115"/>
        <end position="134"/>
    </location>
</feature>
<evidence type="ECO:0000256" key="2">
    <source>
        <dbReference type="ARBA" id="ARBA00022475"/>
    </source>
</evidence>
<keyword evidence="6 7" id="KW-0472">Membrane</keyword>
<evidence type="ECO:0000256" key="1">
    <source>
        <dbReference type="ARBA" id="ARBA00004651"/>
    </source>
</evidence>
<dbReference type="PANTHER" id="PTHR14969">
    <property type="entry name" value="SPHINGOSINE-1-PHOSPHATE PHOSPHOHYDROLASE"/>
    <property type="match status" value="1"/>
</dbReference>
<feature type="domain" description="Phosphatidic acid phosphatase type 2/haloperoxidase" evidence="8">
    <location>
        <begin position="118"/>
        <end position="225"/>
    </location>
</feature>
<protein>
    <submittedName>
        <fullName evidence="9">PAP2 family protein</fullName>
    </submittedName>
</protein>
<dbReference type="EMBL" id="BEXB01000004">
    <property type="protein sequence ID" value="GAY75231.1"/>
    <property type="molecule type" value="Genomic_DNA"/>
</dbReference>
<feature type="transmembrane region" description="Helical" evidence="7">
    <location>
        <begin position="88"/>
        <end position="109"/>
    </location>
</feature>
<comment type="caution">
    <text evidence="9">The sequence shown here is derived from an EMBL/GenBank/DDBJ whole genome shotgun (WGS) entry which is preliminary data.</text>
</comment>
<dbReference type="Pfam" id="PF01569">
    <property type="entry name" value="PAP2"/>
    <property type="match status" value="1"/>
</dbReference>
<dbReference type="CDD" id="cd01610">
    <property type="entry name" value="PAP2_like"/>
    <property type="match status" value="1"/>
</dbReference>
<evidence type="ECO:0000313" key="10">
    <source>
        <dbReference type="Proteomes" id="UP000319716"/>
    </source>
</evidence>
<evidence type="ECO:0000256" key="3">
    <source>
        <dbReference type="ARBA" id="ARBA00022692"/>
    </source>
</evidence>
<sequence>MSKNNKTYIHNKSIFCLTMITYTIIKASHRSKRPFHCESFIAFRCFESVYREVRRLLSINALYEMECRLFRRINQHFERRMLNAYFRMITNIGGAVLEIALVLFLLIFAHGPLHLTAIACAVSLITSHIIVQIFKRCFPRKRPYLILDGTNHPMNPLQDNSFPSGHSTAIFSVITPLILLHPSLSLILLPIGLSVAVSRIFLGLHYPSDVLSGILLGSVTGYLCFIKIVVPF</sequence>
<evidence type="ECO:0000256" key="5">
    <source>
        <dbReference type="ARBA" id="ARBA00022989"/>
    </source>
</evidence>
<dbReference type="SUPFAM" id="SSF48317">
    <property type="entry name" value="Acid phosphatase/Vanadium-dependent haloperoxidase"/>
    <property type="match status" value="1"/>
</dbReference>
<comment type="subcellular location">
    <subcellularLocation>
        <location evidence="1">Cell membrane</location>
        <topology evidence="1">Multi-pass membrane protein</topology>
    </subcellularLocation>
</comment>
<dbReference type="AlphaFoldDB" id="A0A4Y1Z8M3"/>
<proteinExistence type="predicted"/>
<evidence type="ECO:0000256" key="7">
    <source>
        <dbReference type="SAM" id="Phobius"/>
    </source>
</evidence>
<keyword evidence="4" id="KW-0378">Hydrolase</keyword>
<evidence type="ECO:0000259" key="8">
    <source>
        <dbReference type="SMART" id="SM00014"/>
    </source>
</evidence>
<dbReference type="SMART" id="SM00014">
    <property type="entry name" value="acidPPc"/>
    <property type="match status" value="1"/>
</dbReference>